<dbReference type="AlphaFoldDB" id="A0A8X8ATW3"/>
<evidence type="ECO:0000313" key="3">
    <source>
        <dbReference type="Proteomes" id="UP000886885"/>
    </source>
</evidence>
<dbReference type="OrthoDB" id="1910926at2759"/>
<keyword evidence="1" id="KW-0732">Signal</keyword>
<feature type="chain" id="PRO_5036462020" evidence="1">
    <location>
        <begin position="18"/>
        <end position="243"/>
    </location>
</feature>
<dbReference type="PANTHER" id="PTHR34682:SF1">
    <property type="entry name" value="PROTEIN METABOLIC NETWORK MODULATOR 1"/>
    <property type="match status" value="1"/>
</dbReference>
<protein>
    <submittedName>
        <fullName evidence="2">Uncharacterized protein</fullName>
    </submittedName>
</protein>
<gene>
    <name evidence="2" type="ORF">POTOM_006801</name>
</gene>
<dbReference type="InterPro" id="IPR045881">
    <property type="entry name" value="MNM1-like"/>
</dbReference>
<dbReference type="Proteomes" id="UP000886885">
    <property type="component" value="Chromosome 1D"/>
</dbReference>
<feature type="signal peptide" evidence="1">
    <location>
        <begin position="1"/>
        <end position="17"/>
    </location>
</feature>
<organism evidence="2 3">
    <name type="scientific">Populus tomentosa</name>
    <name type="common">Chinese white poplar</name>
    <dbReference type="NCBI Taxonomy" id="118781"/>
    <lineage>
        <taxon>Eukaryota</taxon>
        <taxon>Viridiplantae</taxon>
        <taxon>Streptophyta</taxon>
        <taxon>Embryophyta</taxon>
        <taxon>Tracheophyta</taxon>
        <taxon>Spermatophyta</taxon>
        <taxon>Magnoliopsida</taxon>
        <taxon>eudicotyledons</taxon>
        <taxon>Gunneridae</taxon>
        <taxon>Pentapetalae</taxon>
        <taxon>rosids</taxon>
        <taxon>fabids</taxon>
        <taxon>Malpighiales</taxon>
        <taxon>Salicaceae</taxon>
        <taxon>Saliceae</taxon>
        <taxon>Populus</taxon>
    </lineage>
</organism>
<evidence type="ECO:0000313" key="2">
    <source>
        <dbReference type="EMBL" id="KAG6790638.1"/>
    </source>
</evidence>
<sequence>MCIVLLYCFGVSWVGDTETTLRGVVFKPGHYIPVNPENDIAPDVPMIRRNDIPLTRESNNQVLSVVPQTPTISRGNVVPAVLHPVNLSNGALSASAPNQTAHLVPSKGKQVLDAAHSSNGLTPTNEIIQFQSQNNHQVITSPFNQNPAGGLHESEASPMKTTHMPFEKLLTEVIRRVHAPSPSTETNSSLAVNLPVEDSGIVEKKDGSDTEQALSNCCKFYSLLLAAILQLHLYLLRTTRLAK</sequence>
<comment type="caution">
    <text evidence="2">The sequence shown here is derived from an EMBL/GenBank/DDBJ whole genome shotgun (WGS) entry which is preliminary data.</text>
</comment>
<dbReference type="PANTHER" id="PTHR34682">
    <property type="entry name" value="AT HOOK MOTIF-CONTAINING PROTEIN"/>
    <property type="match status" value="1"/>
</dbReference>
<reference evidence="2" key="1">
    <citation type="journal article" date="2020" name="bioRxiv">
        <title>Hybrid origin of Populus tomentosa Carr. identified through genome sequencing and phylogenomic analysis.</title>
        <authorList>
            <person name="An X."/>
            <person name="Gao K."/>
            <person name="Chen Z."/>
            <person name="Li J."/>
            <person name="Yang X."/>
            <person name="Yang X."/>
            <person name="Zhou J."/>
            <person name="Guo T."/>
            <person name="Zhao T."/>
            <person name="Huang S."/>
            <person name="Miao D."/>
            <person name="Khan W.U."/>
            <person name="Rao P."/>
            <person name="Ye M."/>
            <person name="Lei B."/>
            <person name="Liao W."/>
            <person name="Wang J."/>
            <person name="Ji L."/>
            <person name="Li Y."/>
            <person name="Guo B."/>
            <person name="Mustafa N.S."/>
            <person name="Li S."/>
            <person name="Yun Q."/>
            <person name="Keller S.R."/>
            <person name="Mao J."/>
            <person name="Zhang R."/>
            <person name="Strauss S.H."/>
        </authorList>
    </citation>
    <scope>NUCLEOTIDE SEQUENCE</scope>
    <source>
        <strain evidence="2">GM15</strain>
        <tissue evidence="2">Leaf</tissue>
    </source>
</reference>
<dbReference type="EMBL" id="JAAWWB010000002">
    <property type="protein sequence ID" value="KAG6790638.1"/>
    <property type="molecule type" value="Genomic_DNA"/>
</dbReference>
<accession>A0A8X8ATW3</accession>
<keyword evidence="3" id="KW-1185">Reference proteome</keyword>
<proteinExistence type="predicted"/>
<name>A0A8X8ATW3_POPTO</name>
<evidence type="ECO:0000256" key="1">
    <source>
        <dbReference type="SAM" id="SignalP"/>
    </source>
</evidence>